<evidence type="ECO:0000313" key="5">
    <source>
        <dbReference type="EMBL" id="KAG2176167.1"/>
    </source>
</evidence>
<evidence type="ECO:0000256" key="3">
    <source>
        <dbReference type="ARBA" id="ARBA00071673"/>
    </source>
</evidence>
<protein>
    <recommendedName>
        <fullName evidence="3">Iron-sulfur assembly protein 1</fullName>
    </recommendedName>
</protein>
<dbReference type="NCBIfam" id="TIGR00049">
    <property type="entry name" value="iron-sulfur cluster assembly accessory protein"/>
    <property type="match status" value="1"/>
</dbReference>
<dbReference type="InterPro" id="IPR000361">
    <property type="entry name" value="ATAP_core_dom"/>
</dbReference>
<name>A0A8H7UC63_MORIS</name>
<keyword evidence="6" id="KW-1185">Reference proteome</keyword>
<proteinExistence type="inferred from homology"/>
<dbReference type="Pfam" id="PF01521">
    <property type="entry name" value="Fe-S_biosyn"/>
    <property type="match status" value="1"/>
</dbReference>
<dbReference type="PROSITE" id="PS01152">
    <property type="entry name" value="HESB"/>
    <property type="match status" value="1"/>
</dbReference>
<dbReference type="InterPro" id="IPR016092">
    <property type="entry name" value="ATAP"/>
</dbReference>
<dbReference type="InterPro" id="IPR050322">
    <property type="entry name" value="Fe-S_cluster_asmbl/transfer"/>
</dbReference>
<dbReference type="AlphaFoldDB" id="A0A8H7UC63"/>
<dbReference type="OrthoDB" id="333486at2759"/>
<comment type="similarity">
    <text evidence="1">Belongs to the HesB/IscA family.</text>
</comment>
<dbReference type="SUPFAM" id="SSF89360">
    <property type="entry name" value="HesB-like domain"/>
    <property type="match status" value="1"/>
</dbReference>
<dbReference type="PANTHER" id="PTHR10072:SF41">
    <property type="entry name" value="IRON-SULFUR CLUSTER ASSEMBLY 1 HOMOLOG, MITOCHONDRIAL"/>
    <property type="match status" value="1"/>
</dbReference>
<evidence type="ECO:0000256" key="2">
    <source>
        <dbReference type="ARBA" id="ARBA00054873"/>
    </source>
</evidence>
<feature type="domain" description="Core" evidence="4">
    <location>
        <begin position="30"/>
        <end position="129"/>
    </location>
</feature>
<organism evidence="5 6">
    <name type="scientific">Mortierella isabellina</name>
    <name type="common">Filamentous fungus</name>
    <name type="synonym">Umbelopsis isabellina</name>
    <dbReference type="NCBI Taxonomy" id="91625"/>
    <lineage>
        <taxon>Eukaryota</taxon>
        <taxon>Fungi</taxon>
        <taxon>Fungi incertae sedis</taxon>
        <taxon>Mucoromycota</taxon>
        <taxon>Mucoromycotina</taxon>
        <taxon>Umbelopsidomycetes</taxon>
        <taxon>Umbelopsidales</taxon>
        <taxon>Umbelopsidaceae</taxon>
        <taxon>Umbelopsis</taxon>
    </lineage>
</organism>
<dbReference type="EMBL" id="JAEPQZ010000010">
    <property type="protein sequence ID" value="KAG2176167.1"/>
    <property type="molecule type" value="Genomic_DNA"/>
</dbReference>
<dbReference type="PANTHER" id="PTHR10072">
    <property type="entry name" value="IRON-SULFUR CLUSTER ASSEMBLY PROTEIN"/>
    <property type="match status" value="1"/>
</dbReference>
<dbReference type="Gene3D" id="2.60.300.12">
    <property type="entry name" value="HesB-like domain"/>
    <property type="match status" value="1"/>
</dbReference>
<evidence type="ECO:0000313" key="6">
    <source>
        <dbReference type="Proteomes" id="UP000654370"/>
    </source>
</evidence>
<comment type="function">
    <text evidence="2">Involved in the assembly of mitochondrial and cytoplasmic iron-sulfur proteins. Probably involved in the binding of an intermediate of Fe/S cluster assembly.</text>
</comment>
<dbReference type="InterPro" id="IPR035903">
    <property type="entry name" value="HesB-like_dom_sf"/>
</dbReference>
<evidence type="ECO:0000259" key="4">
    <source>
        <dbReference type="Pfam" id="PF01521"/>
    </source>
</evidence>
<dbReference type="GO" id="GO:0016226">
    <property type="term" value="P:iron-sulfur cluster assembly"/>
    <property type="evidence" value="ECO:0007669"/>
    <property type="project" value="InterPro"/>
</dbReference>
<dbReference type="FunFam" id="2.60.300.12:FF:000001">
    <property type="entry name" value="Iron-binding protein IscA"/>
    <property type="match status" value="1"/>
</dbReference>
<dbReference type="GO" id="GO:0005739">
    <property type="term" value="C:mitochondrion"/>
    <property type="evidence" value="ECO:0007669"/>
    <property type="project" value="TreeGrafter"/>
</dbReference>
<accession>A0A8H7UC63</accession>
<gene>
    <name evidence="5" type="ORF">INT43_005400</name>
</gene>
<evidence type="ECO:0000256" key="1">
    <source>
        <dbReference type="ARBA" id="ARBA00006718"/>
    </source>
</evidence>
<dbReference type="InterPro" id="IPR017870">
    <property type="entry name" value="FeS_cluster_insertion_CS"/>
</dbReference>
<reference evidence="5" key="1">
    <citation type="submission" date="2020-12" db="EMBL/GenBank/DDBJ databases">
        <title>Metabolic potential, ecology and presence of endohyphal bacteria is reflected in genomic diversity of Mucoromycotina.</title>
        <authorList>
            <person name="Muszewska A."/>
            <person name="Okrasinska A."/>
            <person name="Steczkiewicz K."/>
            <person name="Drgas O."/>
            <person name="Orlowska M."/>
            <person name="Perlinska-Lenart U."/>
            <person name="Aleksandrzak-Piekarczyk T."/>
            <person name="Szatraj K."/>
            <person name="Zielenkiewicz U."/>
            <person name="Pilsyk S."/>
            <person name="Malc E."/>
            <person name="Mieczkowski P."/>
            <person name="Kruszewska J.S."/>
            <person name="Biernat P."/>
            <person name="Pawlowska J."/>
        </authorList>
    </citation>
    <scope>NUCLEOTIDE SEQUENCE</scope>
    <source>
        <strain evidence="5">WA0000067209</strain>
    </source>
</reference>
<comment type="caution">
    <text evidence="5">The sequence shown here is derived from an EMBL/GenBank/DDBJ whole genome shotgun (WGS) entry which is preliminary data.</text>
</comment>
<dbReference type="Proteomes" id="UP000654370">
    <property type="component" value="Unassembled WGS sequence"/>
</dbReference>
<sequence>MSAAAAVVKKAAVNAASQPTTRLRLRKAALTLTPAAVDRLKSLYSGPEPRLLRVGVKQKGCSGNSYNLEYTDKKGKFDEVVQQDGVTVLVDSKALITVLGSEMDYIQNKLSSSFVFSNPNVKETCGCGESFKI</sequence>
<dbReference type="GO" id="GO:0051537">
    <property type="term" value="F:2 iron, 2 sulfur cluster binding"/>
    <property type="evidence" value="ECO:0007669"/>
    <property type="project" value="TreeGrafter"/>
</dbReference>